<dbReference type="GO" id="GO:0004553">
    <property type="term" value="F:hydrolase activity, hydrolyzing O-glycosyl compounds"/>
    <property type="evidence" value="ECO:0007669"/>
    <property type="project" value="UniProtKB-ARBA"/>
</dbReference>
<keyword evidence="5" id="KW-1185">Reference proteome</keyword>
<dbReference type="AlphaFoldDB" id="A0A3Q9FUX0"/>
<evidence type="ECO:0000259" key="3">
    <source>
        <dbReference type="SMART" id="SM00560"/>
    </source>
</evidence>
<evidence type="ECO:0000313" key="4">
    <source>
        <dbReference type="EMBL" id="AZQ64972.1"/>
    </source>
</evidence>
<feature type="domain" description="LamG-like jellyroll fold" evidence="3">
    <location>
        <begin position="221"/>
        <end position="359"/>
    </location>
</feature>
<dbReference type="SMART" id="SM00560">
    <property type="entry name" value="LamGL"/>
    <property type="match status" value="1"/>
</dbReference>
<dbReference type="GO" id="GO:0005975">
    <property type="term" value="P:carbohydrate metabolic process"/>
    <property type="evidence" value="ECO:0007669"/>
    <property type="project" value="UniProtKB-ARBA"/>
</dbReference>
<reference evidence="4 5" key="1">
    <citation type="submission" date="2018-12" db="EMBL/GenBank/DDBJ databases">
        <title>Flammeovirga pectinis sp. nov., isolated from the gut of the Korean scallop, Patinopecten yessoensis.</title>
        <authorList>
            <person name="Bae J.-W."/>
            <person name="Jeong Y.-S."/>
            <person name="Kang W."/>
        </authorList>
    </citation>
    <scope>NUCLEOTIDE SEQUENCE [LARGE SCALE GENOMIC DNA]</scope>
    <source>
        <strain evidence="4 5">L12M1</strain>
    </source>
</reference>
<name>A0A3Q9FUX0_9BACT</name>
<dbReference type="Gene3D" id="2.60.120.200">
    <property type="match status" value="1"/>
</dbReference>
<protein>
    <submittedName>
        <fullName evidence="4">LamG domain-containing protein</fullName>
    </submittedName>
</protein>
<dbReference type="SUPFAM" id="SSF49899">
    <property type="entry name" value="Concanavalin A-like lectins/glucanases"/>
    <property type="match status" value="1"/>
</dbReference>
<dbReference type="Proteomes" id="UP000267268">
    <property type="component" value="Chromosome 2"/>
</dbReference>
<dbReference type="Pfam" id="PF13385">
    <property type="entry name" value="Laminin_G_3"/>
    <property type="match status" value="1"/>
</dbReference>
<dbReference type="OrthoDB" id="1490335at2"/>
<dbReference type="Gene3D" id="2.60.40.10">
    <property type="entry name" value="Immunoglobulins"/>
    <property type="match status" value="1"/>
</dbReference>
<keyword evidence="2" id="KW-1015">Disulfide bond</keyword>
<dbReference type="InterPro" id="IPR006558">
    <property type="entry name" value="LamG-like"/>
</dbReference>
<evidence type="ECO:0000313" key="5">
    <source>
        <dbReference type="Proteomes" id="UP000267268"/>
    </source>
</evidence>
<accession>A0A3Q9FUX0</accession>
<evidence type="ECO:0000256" key="2">
    <source>
        <dbReference type="ARBA" id="ARBA00023157"/>
    </source>
</evidence>
<dbReference type="InterPro" id="IPR013783">
    <property type="entry name" value="Ig-like_fold"/>
</dbReference>
<organism evidence="4 5">
    <name type="scientific">Flammeovirga pectinis</name>
    <dbReference type="NCBI Taxonomy" id="2494373"/>
    <lineage>
        <taxon>Bacteria</taxon>
        <taxon>Pseudomonadati</taxon>
        <taxon>Bacteroidota</taxon>
        <taxon>Cytophagia</taxon>
        <taxon>Cytophagales</taxon>
        <taxon>Flammeovirgaceae</taxon>
        <taxon>Flammeovirga</taxon>
    </lineage>
</organism>
<gene>
    <name evidence="4" type="ORF">EI427_22380</name>
</gene>
<dbReference type="EMBL" id="CP034563">
    <property type="protein sequence ID" value="AZQ64972.1"/>
    <property type="molecule type" value="Genomic_DNA"/>
</dbReference>
<evidence type="ECO:0000256" key="1">
    <source>
        <dbReference type="ARBA" id="ARBA00022729"/>
    </source>
</evidence>
<sequence>MILIGDIKIYKMKKIIFFLSLVAIFASCGFDQNEIKGIAAPPTDDARDTINVTPEPIEGIVLMYPQKEQKNITFDASVQLNWEAEKLGLSYDVYLWKAAEEKSTTPIVSKITNNFYVLSGLDKEQDYKWLVVGKNGVETITSQEGTFTSSKVSLNDVLTTKVIGLSFNNSVADDDGKYTVTSNSAEFTKDRFDTPNAAFEGSADRTESAAIVSNDATLNPGLMTVSVWVKPTDMANAGWIYSMQRWEGFSMKRESDARLKNMYFHETSIWDAVNLFTDEISLDKWTHVVITVDGISRKVYYNGALVSKIDAEGPVKFNAGNGADLIIGGQVDNGNSNLGEFFTGGIDDFKIFSKALSADEVATFHNYETNYNPF</sequence>
<keyword evidence="1" id="KW-0732">Signal</keyword>
<proteinExistence type="predicted"/>
<dbReference type="InterPro" id="IPR013320">
    <property type="entry name" value="ConA-like_dom_sf"/>
</dbReference>
<dbReference type="KEGG" id="fll:EI427_22380"/>